<dbReference type="RefSeq" id="WP_088352464.1">
    <property type="nucleotide sequence ID" value="NZ_CP061813.1"/>
</dbReference>
<keyword evidence="1" id="KW-0732">Signal</keyword>
<feature type="chain" id="PRO_5032768034" evidence="1">
    <location>
        <begin position="27"/>
        <end position="145"/>
    </location>
</feature>
<dbReference type="EMBL" id="CP061813">
    <property type="protein sequence ID" value="QOD59785.1"/>
    <property type="molecule type" value="Genomic_DNA"/>
</dbReference>
<reference evidence="2 3" key="1">
    <citation type="journal article" date="2016" name="Int. J. Syst. Evol. Microbiol.">
        <title>Polaribacter haliotis sp. nov., isolated from the gut of abalone Haliotis discus hannai.</title>
        <authorList>
            <person name="Kim Y.O."/>
            <person name="Park I.S."/>
            <person name="Park S."/>
            <person name="Nam B.H."/>
            <person name="Park J.M."/>
            <person name="Kim D.G."/>
            <person name="Yoon J.H."/>
        </authorList>
    </citation>
    <scope>NUCLEOTIDE SEQUENCE [LARGE SCALE GENOMIC DNA]</scope>
    <source>
        <strain evidence="2 3">KCTC 52418</strain>
    </source>
</reference>
<feature type="signal peptide" evidence="1">
    <location>
        <begin position="1"/>
        <end position="26"/>
    </location>
</feature>
<evidence type="ECO:0000313" key="2">
    <source>
        <dbReference type="EMBL" id="QOD59785.1"/>
    </source>
</evidence>
<evidence type="ECO:0000256" key="1">
    <source>
        <dbReference type="SAM" id="SignalP"/>
    </source>
</evidence>
<organism evidence="2 3">
    <name type="scientific">Polaribacter haliotis</name>
    <dbReference type="NCBI Taxonomy" id="1888915"/>
    <lineage>
        <taxon>Bacteria</taxon>
        <taxon>Pseudomonadati</taxon>
        <taxon>Bacteroidota</taxon>
        <taxon>Flavobacteriia</taxon>
        <taxon>Flavobacteriales</taxon>
        <taxon>Flavobacteriaceae</taxon>
    </lineage>
</organism>
<sequence>MKKIITKSVYVLFIALLSLNVQNSNAQEQDMDEQKIEMLNDQQKEKKINVTYKGLNVSDNFRFTDNKGQEIVFHDESLDSPSKLSLFDEELIGKRFVVHYKWVDVMLFDKNTGLTTGKTMKVKRITNFNYVNYSDKNLNAVASNK</sequence>
<dbReference type="OrthoDB" id="1202477at2"/>
<accession>A0A7L8ACQ1</accession>
<proteinExistence type="predicted"/>
<dbReference type="Proteomes" id="UP000516764">
    <property type="component" value="Chromosome"/>
</dbReference>
<keyword evidence="3" id="KW-1185">Reference proteome</keyword>
<gene>
    <name evidence="2" type="ORF">H9I45_10530</name>
</gene>
<evidence type="ECO:0000313" key="3">
    <source>
        <dbReference type="Proteomes" id="UP000516764"/>
    </source>
</evidence>
<name>A0A7L8ACQ1_9FLAO</name>
<dbReference type="AlphaFoldDB" id="A0A7L8ACQ1"/>
<protein>
    <submittedName>
        <fullName evidence="2">Uncharacterized protein</fullName>
    </submittedName>
</protein>
<dbReference type="KEGG" id="phal:H9I45_10530"/>